<name>A0A086L2L3_TOXGO</name>
<evidence type="ECO:0000313" key="2">
    <source>
        <dbReference type="EMBL" id="KFG50881.1"/>
    </source>
</evidence>
<dbReference type="EMBL" id="AEYI02000243">
    <property type="protein sequence ID" value="KFG50881.1"/>
    <property type="molecule type" value="Genomic_DNA"/>
</dbReference>
<proteinExistence type="predicted"/>
<evidence type="ECO:0000313" key="3">
    <source>
        <dbReference type="Proteomes" id="UP000028828"/>
    </source>
</evidence>
<feature type="compositionally biased region" description="Polar residues" evidence="1">
    <location>
        <begin position="690"/>
        <end position="712"/>
    </location>
</feature>
<organism evidence="2 3">
    <name type="scientific">Toxoplasma gondii p89</name>
    <dbReference type="NCBI Taxonomy" id="943119"/>
    <lineage>
        <taxon>Eukaryota</taxon>
        <taxon>Sar</taxon>
        <taxon>Alveolata</taxon>
        <taxon>Apicomplexa</taxon>
        <taxon>Conoidasida</taxon>
        <taxon>Coccidia</taxon>
        <taxon>Eucoccidiorida</taxon>
        <taxon>Eimeriorina</taxon>
        <taxon>Sarcocystidae</taxon>
        <taxon>Toxoplasma</taxon>
    </lineage>
</organism>
<accession>A0A086L2L3</accession>
<protein>
    <submittedName>
        <fullName evidence="2">Uncharacterized protein</fullName>
    </submittedName>
</protein>
<dbReference type="VEuPathDB" id="ToxoDB:TGP89_230663"/>
<feature type="region of interest" description="Disordered" evidence="1">
    <location>
        <begin position="819"/>
        <end position="848"/>
    </location>
</feature>
<feature type="region of interest" description="Disordered" evidence="1">
    <location>
        <begin position="573"/>
        <end position="713"/>
    </location>
</feature>
<feature type="compositionally biased region" description="Basic and acidic residues" evidence="1">
    <location>
        <begin position="593"/>
        <end position="610"/>
    </location>
</feature>
<feature type="region of interest" description="Disordered" evidence="1">
    <location>
        <begin position="729"/>
        <end position="760"/>
    </location>
</feature>
<gene>
    <name evidence="2" type="ORF">TGP89_230663</name>
</gene>
<feature type="compositionally biased region" description="Basic and acidic residues" evidence="1">
    <location>
        <begin position="655"/>
        <end position="665"/>
    </location>
</feature>
<dbReference type="AlphaFoldDB" id="A0A086L2L3"/>
<dbReference type="Proteomes" id="UP000028828">
    <property type="component" value="Unassembled WGS sequence"/>
</dbReference>
<reference evidence="2 3" key="1">
    <citation type="submission" date="2014-03" db="EMBL/GenBank/DDBJ databases">
        <authorList>
            <person name="Sibley D."/>
            <person name="Venepally P."/>
            <person name="Karamycheva S."/>
            <person name="Hadjithomas M."/>
            <person name="Khan A."/>
            <person name="Brunk B."/>
            <person name="Roos D."/>
            <person name="Caler E."/>
            <person name="Lorenzi H."/>
        </authorList>
    </citation>
    <scope>NUCLEOTIDE SEQUENCE [LARGE SCALE GENOMIC DNA]</scope>
    <source>
        <strain evidence="3">p89</strain>
    </source>
</reference>
<comment type="caution">
    <text evidence="2">The sequence shown here is derived from an EMBL/GenBank/DDBJ whole genome shotgun (WGS) entry which is preliminary data.</text>
</comment>
<sequence length="889" mass="98023">MSYTLTLVDRWHPKKPVAFAAVRAQLLRELASRIRVASGLDVDPFDMTPPIEEAARHQQDLDEARTLLANDAEVQRLLTLYGRLLQFDANVLLPGSQWWRFQRGYSTEEHSPFQLPFYPCSTLLQRIRKLKGIKSLRPPLHYAQVQPHLKLTVDIMHVCLTDHYLFGSEDVLAQDVMRLYEVYCFLSNYKSGEQLTTRLRSAILYSEEVRQRLGVYTPMALYAIARGESPTEAMKQELRHAEQVLVQWKQSQPQHWQNWLQHLKQRRQLRLQRDGEALLFSRCESDIESKWQELIQVRRRHGFSQTNLEMNVALIQTNAEEDALTLQKEIFAEAEEVFFYHIDTACSGGKSVQQVLSRAGDGGSSDQSGSLWAANHLLPSIWDYEDNEDEGGPGHKTHGAMDGERTEFSFGILLTEGLEELSFDVELQHAVEFVFQPTPPAEPMGVPLGSSPYGTLSNNGVPCHVSRSLSEGRSHPDLLRVPSTFGPSSRRGSFLFQETQLRLAVPRWDEEMASAAQEEAAAVAAAMAAEIEQEAYQAAAVVAAAAEAARQIAIPEEPTKFAWHTHRNQHVPNVAVAGDPGARTSVRGSHGKKLFDRRPLFTRQQGREHGTGASGSPAATEQHALVAAAEEQSLSSGDTHSRAAAEGRVGGAVEKPSRTLKKLEEEQVATPEVSVSPHPSAECRRPSPPTFSANASHTSPPNDSEVVPQQQVAGHHEATVVRHQLMGSGVPSYSQSCSPPRLPQPIYSPGATDPALPFRPPRPHIVASSASGAPLPTPAVVVSRPKATAWYSHPRETLGDSAGYNVSWQRTGGRAVSDKAYRLPPFPSPDWSSPSSKNGVPELPGPAEQHAGILQGTETSRLSRLTDVCEHTLPKNVEGLPGTLQQLVL</sequence>
<evidence type="ECO:0000256" key="1">
    <source>
        <dbReference type="SAM" id="MobiDB-lite"/>
    </source>
</evidence>